<dbReference type="EMBL" id="GL348716">
    <property type="protein sequence ID" value="EFH57553.1"/>
    <property type="molecule type" value="Genomic_DNA"/>
</dbReference>
<dbReference type="Gramene" id="fgenesh2_kg.4__1379__AT2G33707.1">
    <property type="protein sequence ID" value="fgenesh2_kg.4__1379__AT2G33707.1"/>
    <property type="gene ID" value="fgenesh2_kg.4__1379__AT2G33707.1"/>
</dbReference>
<reference evidence="3" key="1">
    <citation type="journal article" date="2011" name="Nat. Genet.">
        <title>The Arabidopsis lyrata genome sequence and the basis of rapid genome size change.</title>
        <authorList>
            <person name="Hu T.T."/>
            <person name="Pattyn P."/>
            <person name="Bakker E.G."/>
            <person name="Cao J."/>
            <person name="Cheng J.-F."/>
            <person name="Clark R.M."/>
            <person name="Fahlgren N."/>
            <person name="Fawcett J.A."/>
            <person name="Grimwood J."/>
            <person name="Gundlach H."/>
            <person name="Haberer G."/>
            <person name="Hollister J.D."/>
            <person name="Ossowski S."/>
            <person name="Ottilar R.P."/>
            <person name="Salamov A.A."/>
            <person name="Schneeberger K."/>
            <person name="Spannagl M."/>
            <person name="Wang X."/>
            <person name="Yang L."/>
            <person name="Nasrallah M.E."/>
            <person name="Bergelson J."/>
            <person name="Carrington J.C."/>
            <person name="Gaut B.S."/>
            <person name="Schmutz J."/>
            <person name="Mayer K.F.X."/>
            <person name="Van de Peer Y."/>
            <person name="Grigoriev I.V."/>
            <person name="Nordborg M."/>
            <person name="Weigel D."/>
            <person name="Guo Y.-L."/>
        </authorList>
    </citation>
    <scope>NUCLEOTIDE SEQUENCE [LARGE SCALE GENOMIC DNA]</scope>
    <source>
        <strain evidence="3">cv. MN47</strain>
    </source>
</reference>
<feature type="non-terminal residue" evidence="2">
    <location>
        <position position="1"/>
    </location>
</feature>
<keyword evidence="1" id="KW-0472">Membrane</keyword>
<evidence type="ECO:0000313" key="2">
    <source>
        <dbReference type="EMBL" id="EFH57553.1"/>
    </source>
</evidence>
<dbReference type="AlphaFoldDB" id="D7LGD0"/>
<name>D7LGD0_ARALL</name>
<proteinExistence type="predicted"/>
<accession>D7LGD0</accession>
<sequence>ITMTESKKCHKDSDCKHKIPCAIPVACLYGGCVCTLMAFANRSFSACKLMCAQLGKNTISHFDSSHCVCGDK</sequence>
<evidence type="ECO:0000256" key="1">
    <source>
        <dbReference type="SAM" id="Phobius"/>
    </source>
</evidence>
<keyword evidence="1" id="KW-0812">Transmembrane</keyword>
<dbReference type="HOGENOM" id="CLU_2729685_0_0_1"/>
<protein>
    <submittedName>
        <fullName evidence="2">Expressed protein</fullName>
    </submittedName>
</protein>
<dbReference type="Proteomes" id="UP000008694">
    <property type="component" value="Unassembled WGS sequence"/>
</dbReference>
<evidence type="ECO:0000313" key="3">
    <source>
        <dbReference type="Proteomes" id="UP000008694"/>
    </source>
</evidence>
<feature type="transmembrane region" description="Helical" evidence="1">
    <location>
        <begin position="21"/>
        <end position="40"/>
    </location>
</feature>
<gene>
    <name evidence="2" type="ORF">ARALYDRAFT_482319</name>
</gene>
<organism evidence="3">
    <name type="scientific">Arabidopsis lyrata subsp. lyrata</name>
    <name type="common">Lyre-leaved rock-cress</name>
    <dbReference type="NCBI Taxonomy" id="81972"/>
    <lineage>
        <taxon>Eukaryota</taxon>
        <taxon>Viridiplantae</taxon>
        <taxon>Streptophyta</taxon>
        <taxon>Embryophyta</taxon>
        <taxon>Tracheophyta</taxon>
        <taxon>Spermatophyta</taxon>
        <taxon>Magnoliopsida</taxon>
        <taxon>eudicotyledons</taxon>
        <taxon>Gunneridae</taxon>
        <taxon>Pentapetalae</taxon>
        <taxon>rosids</taxon>
        <taxon>malvids</taxon>
        <taxon>Brassicales</taxon>
        <taxon>Brassicaceae</taxon>
        <taxon>Camelineae</taxon>
        <taxon>Arabidopsis</taxon>
    </lineage>
</organism>
<keyword evidence="1" id="KW-1133">Transmembrane helix</keyword>
<keyword evidence="3" id="KW-1185">Reference proteome</keyword>